<dbReference type="GO" id="GO:0005829">
    <property type="term" value="C:cytosol"/>
    <property type="evidence" value="ECO:0007669"/>
    <property type="project" value="TreeGrafter"/>
</dbReference>
<dbReference type="InterPro" id="IPR006379">
    <property type="entry name" value="HAD-SF_hydro_IIB"/>
</dbReference>
<name>A0A328C5T5_9DELT</name>
<dbReference type="Proteomes" id="UP000249169">
    <property type="component" value="Unassembled WGS sequence"/>
</dbReference>
<gene>
    <name evidence="1" type="ORF">DL240_10070</name>
</gene>
<dbReference type="EMBL" id="QHKO01000004">
    <property type="protein sequence ID" value="RAL22192.1"/>
    <property type="molecule type" value="Genomic_DNA"/>
</dbReference>
<dbReference type="AlphaFoldDB" id="A0A328C5T5"/>
<dbReference type="InterPro" id="IPR036412">
    <property type="entry name" value="HAD-like_sf"/>
</dbReference>
<accession>A0A328C5T5</accession>
<protein>
    <submittedName>
        <fullName evidence="1">Cof-type HAD-IIB family hydrolase</fullName>
    </submittedName>
</protein>
<keyword evidence="2" id="KW-1185">Reference proteome</keyword>
<dbReference type="GO" id="GO:0000287">
    <property type="term" value="F:magnesium ion binding"/>
    <property type="evidence" value="ECO:0007669"/>
    <property type="project" value="TreeGrafter"/>
</dbReference>
<dbReference type="Gene3D" id="3.40.50.1000">
    <property type="entry name" value="HAD superfamily/HAD-like"/>
    <property type="match status" value="1"/>
</dbReference>
<sequence length="269" mass="28285">MRAVDLVLLDLDGTVIGPDGQVADEVWEAAGRARKAGVRLGVCTGRAATGVALKVARQLDESAPHIFHNGALMLGEGAEVQHCEGLGPEPLQALVRHARLHRLTLELYTAHAIFVDRVCERCAHHAEVLGQEVQERDLLKVLAQESVVRAHWIVAPEAIELACAQHPSGTEVGRASSPALPESLFASVTRAGVSKGSAALRAARLLGVAPARVMAVGDSQGDVPMLEVVGWPRVMADGDPALQERYPVVSAVRAHGAAEALRLAAGLPG</sequence>
<comment type="caution">
    <text evidence="1">The sequence shown here is derived from an EMBL/GenBank/DDBJ whole genome shotgun (WGS) entry which is preliminary data.</text>
</comment>
<dbReference type="Pfam" id="PF08282">
    <property type="entry name" value="Hydrolase_3"/>
    <property type="match status" value="1"/>
</dbReference>
<dbReference type="RefSeq" id="WP_111729763.1">
    <property type="nucleotide sequence ID" value="NZ_QHKO01000004.1"/>
</dbReference>
<dbReference type="InterPro" id="IPR023214">
    <property type="entry name" value="HAD_sf"/>
</dbReference>
<organism evidence="1 2">
    <name type="scientific">Lujinxingia litoralis</name>
    <dbReference type="NCBI Taxonomy" id="2211119"/>
    <lineage>
        <taxon>Bacteria</taxon>
        <taxon>Deltaproteobacteria</taxon>
        <taxon>Bradymonadales</taxon>
        <taxon>Lujinxingiaceae</taxon>
        <taxon>Lujinxingia</taxon>
    </lineage>
</organism>
<evidence type="ECO:0000313" key="2">
    <source>
        <dbReference type="Proteomes" id="UP000249169"/>
    </source>
</evidence>
<dbReference type="NCBIfam" id="TIGR01484">
    <property type="entry name" value="HAD-SF-IIB"/>
    <property type="match status" value="1"/>
</dbReference>
<proteinExistence type="predicted"/>
<evidence type="ECO:0000313" key="1">
    <source>
        <dbReference type="EMBL" id="RAL22192.1"/>
    </source>
</evidence>
<dbReference type="Gene3D" id="3.30.1240.10">
    <property type="match status" value="1"/>
</dbReference>
<keyword evidence="1" id="KW-0378">Hydrolase</keyword>
<reference evidence="1 2" key="1">
    <citation type="submission" date="2018-05" db="EMBL/GenBank/DDBJ databases">
        <title>Lujinxingia marina gen. nov. sp. nov., a new facultative anaerobic member of the class Deltaproteobacteria, and proposal of Lujinxingaceae fam. nov.</title>
        <authorList>
            <person name="Li C.-M."/>
        </authorList>
    </citation>
    <scope>NUCLEOTIDE SEQUENCE [LARGE SCALE GENOMIC DNA]</scope>
    <source>
        <strain evidence="1 2">B210</strain>
    </source>
</reference>
<dbReference type="SUPFAM" id="SSF56784">
    <property type="entry name" value="HAD-like"/>
    <property type="match status" value="1"/>
</dbReference>
<dbReference type="OrthoDB" id="9790031at2"/>
<dbReference type="GO" id="GO:0016791">
    <property type="term" value="F:phosphatase activity"/>
    <property type="evidence" value="ECO:0007669"/>
    <property type="project" value="TreeGrafter"/>
</dbReference>
<dbReference type="PANTHER" id="PTHR10000:SF8">
    <property type="entry name" value="HAD SUPERFAMILY HYDROLASE-LIKE, TYPE 3"/>
    <property type="match status" value="1"/>
</dbReference>
<dbReference type="PANTHER" id="PTHR10000">
    <property type="entry name" value="PHOSPHOSERINE PHOSPHATASE"/>
    <property type="match status" value="1"/>
</dbReference>